<dbReference type="HOGENOM" id="CLU_165645_0_0_1"/>
<proteinExistence type="predicted"/>
<dbReference type="Proteomes" id="UP000054166">
    <property type="component" value="Unassembled WGS sequence"/>
</dbReference>
<dbReference type="AlphaFoldDB" id="A0A0C3FCB7"/>
<reference evidence="1 2" key="1">
    <citation type="submission" date="2014-04" db="EMBL/GenBank/DDBJ databases">
        <authorList>
            <consortium name="DOE Joint Genome Institute"/>
            <person name="Kuo A."/>
            <person name="Tarkka M."/>
            <person name="Buscot F."/>
            <person name="Kohler A."/>
            <person name="Nagy L.G."/>
            <person name="Floudas D."/>
            <person name="Copeland A."/>
            <person name="Barry K.W."/>
            <person name="Cichocki N."/>
            <person name="Veneault-Fourrey C."/>
            <person name="LaButti K."/>
            <person name="Lindquist E.A."/>
            <person name="Lipzen A."/>
            <person name="Lundell T."/>
            <person name="Morin E."/>
            <person name="Murat C."/>
            <person name="Sun H."/>
            <person name="Tunlid A."/>
            <person name="Henrissat B."/>
            <person name="Grigoriev I.V."/>
            <person name="Hibbett D.S."/>
            <person name="Martin F."/>
            <person name="Nordberg H.P."/>
            <person name="Cantor M.N."/>
            <person name="Hua S.X."/>
        </authorList>
    </citation>
    <scope>NUCLEOTIDE SEQUENCE [LARGE SCALE GENOMIC DNA]</scope>
    <source>
        <strain evidence="1 2">F 1598</strain>
    </source>
</reference>
<sequence length="94" mass="10630">MVWVSNRTPLEIVVSITNKSGGSSADFTILPAIPYGNGIAEAEKWEHNHWTRKDTETLKVTAGGKDAKFEVQKDDRVNIYVDTYEIFTSQTTYF</sequence>
<evidence type="ECO:0000313" key="1">
    <source>
        <dbReference type="EMBL" id="KIM77411.1"/>
    </source>
</evidence>
<keyword evidence="2" id="KW-1185">Reference proteome</keyword>
<accession>A0A0C3FCB7</accession>
<dbReference type="OrthoDB" id="2944324at2759"/>
<gene>
    <name evidence="1" type="ORF">PILCRDRAFT_825379</name>
</gene>
<evidence type="ECO:0000313" key="2">
    <source>
        <dbReference type="Proteomes" id="UP000054166"/>
    </source>
</evidence>
<name>A0A0C3FCB7_PILCF</name>
<protein>
    <submittedName>
        <fullName evidence="1">Uncharacterized protein</fullName>
    </submittedName>
</protein>
<dbReference type="InParanoid" id="A0A0C3FCB7"/>
<reference evidence="2" key="2">
    <citation type="submission" date="2015-01" db="EMBL/GenBank/DDBJ databases">
        <title>Evolutionary Origins and Diversification of the Mycorrhizal Mutualists.</title>
        <authorList>
            <consortium name="DOE Joint Genome Institute"/>
            <consortium name="Mycorrhizal Genomics Consortium"/>
            <person name="Kohler A."/>
            <person name="Kuo A."/>
            <person name="Nagy L.G."/>
            <person name="Floudas D."/>
            <person name="Copeland A."/>
            <person name="Barry K.W."/>
            <person name="Cichocki N."/>
            <person name="Veneault-Fourrey C."/>
            <person name="LaButti K."/>
            <person name="Lindquist E.A."/>
            <person name="Lipzen A."/>
            <person name="Lundell T."/>
            <person name="Morin E."/>
            <person name="Murat C."/>
            <person name="Riley R."/>
            <person name="Ohm R."/>
            <person name="Sun H."/>
            <person name="Tunlid A."/>
            <person name="Henrissat B."/>
            <person name="Grigoriev I.V."/>
            <person name="Hibbett D.S."/>
            <person name="Martin F."/>
        </authorList>
    </citation>
    <scope>NUCLEOTIDE SEQUENCE [LARGE SCALE GENOMIC DNA]</scope>
    <source>
        <strain evidence="2">F 1598</strain>
    </source>
</reference>
<dbReference type="EMBL" id="KN833025">
    <property type="protein sequence ID" value="KIM77411.1"/>
    <property type="molecule type" value="Genomic_DNA"/>
</dbReference>
<organism evidence="1 2">
    <name type="scientific">Piloderma croceum (strain F 1598)</name>
    <dbReference type="NCBI Taxonomy" id="765440"/>
    <lineage>
        <taxon>Eukaryota</taxon>
        <taxon>Fungi</taxon>
        <taxon>Dikarya</taxon>
        <taxon>Basidiomycota</taxon>
        <taxon>Agaricomycotina</taxon>
        <taxon>Agaricomycetes</taxon>
        <taxon>Agaricomycetidae</taxon>
        <taxon>Atheliales</taxon>
        <taxon>Atheliaceae</taxon>
        <taxon>Piloderma</taxon>
    </lineage>
</organism>